<dbReference type="InterPro" id="IPR029058">
    <property type="entry name" value="AB_hydrolase_fold"/>
</dbReference>
<dbReference type="Gene3D" id="3.40.50.1820">
    <property type="entry name" value="alpha/beta hydrolase"/>
    <property type="match status" value="1"/>
</dbReference>
<evidence type="ECO:0000256" key="1">
    <source>
        <dbReference type="ARBA" id="ARBA00010515"/>
    </source>
</evidence>
<evidence type="ECO:0000313" key="4">
    <source>
        <dbReference type="EMBL" id="RAK60212.1"/>
    </source>
</evidence>
<keyword evidence="5" id="KW-1185">Reference proteome</keyword>
<dbReference type="InterPro" id="IPR013094">
    <property type="entry name" value="AB_hydrolase_3"/>
</dbReference>
<name>A0A328AYK4_9CAUL</name>
<evidence type="ECO:0000313" key="5">
    <source>
        <dbReference type="Proteomes" id="UP000249842"/>
    </source>
</evidence>
<dbReference type="RefSeq" id="WP_111457505.1">
    <property type="nucleotide sequence ID" value="NZ_QFYP01000001.1"/>
</dbReference>
<evidence type="ECO:0000256" key="2">
    <source>
        <dbReference type="ARBA" id="ARBA00022801"/>
    </source>
</evidence>
<protein>
    <submittedName>
        <fullName evidence="4">Alpha/beta hydrolase</fullName>
    </submittedName>
</protein>
<comment type="caution">
    <text evidence="4">The sequence shown here is derived from an EMBL/GenBank/DDBJ whole genome shotgun (WGS) entry which is preliminary data.</text>
</comment>
<evidence type="ECO:0000259" key="3">
    <source>
        <dbReference type="Pfam" id="PF07859"/>
    </source>
</evidence>
<dbReference type="EMBL" id="QFYP01000001">
    <property type="protein sequence ID" value="RAK60212.1"/>
    <property type="molecule type" value="Genomic_DNA"/>
</dbReference>
<organism evidence="4 5">
    <name type="scientific">Phenylobacterium hankyongense</name>
    <dbReference type="NCBI Taxonomy" id="1813876"/>
    <lineage>
        <taxon>Bacteria</taxon>
        <taxon>Pseudomonadati</taxon>
        <taxon>Pseudomonadota</taxon>
        <taxon>Alphaproteobacteria</taxon>
        <taxon>Caulobacterales</taxon>
        <taxon>Caulobacteraceae</taxon>
        <taxon>Phenylobacterium</taxon>
    </lineage>
</organism>
<gene>
    <name evidence="4" type="ORF">DJ021_10570</name>
</gene>
<dbReference type="PANTHER" id="PTHR48081">
    <property type="entry name" value="AB HYDROLASE SUPERFAMILY PROTEIN C4A8.06C"/>
    <property type="match status" value="1"/>
</dbReference>
<dbReference type="PROSITE" id="PS01173">
    <property type="entry name" value="LIPASE_GDXG_HIS"/>
    <property type="match status" value="1"/>
</dbReference>
<sequence>MSDSVTSLHGEDLDPAIRRFIQTTGAEFRRHAGDGAPSPVEIRRICELVRAPWRQGGPAMRRTTEVFAPTRHGEVRLRVYDPSETAGKPALVYLHGGGWTMFSLDTHDRLMREYAARADVVVVGVDYALSPEAKFPVALEQSIDAVRWLAKAGRELGVDPGRIAIGGDSAGGNLSVGVALVLRDEGDGDLLKGMLLNYTAFDDVCSEADHARFGGPEYMLTSDEVEYFWNNYVASADDRNSPLARSITADVRGLPPAFLTIPECDVLSSQSYAMSDRLRAAGVPVRAEVYRGASHSFLEAVSISELADRALQDGSEWLRQTLNAG</sequence>
<accession>A0A328AYK4</accession>
<reference evidence="5" key="1">
    <citation type="submission" date="2018-05" db="EMBL/GenBank/DDBJ databases">
        <authorList>
            <person name="Li X."/>
        </authorList>
    </citation>
    <scope>NUCLEOTIDE SEQUENCE [LARGE SCALE GENOMIC DNA]</scope>
    <source>
        <strain evidence="5">HKS-05</strain>
    </source>
</reference>
<dbReference type="PANTHER" id="PTHR48081:SF8">
    <property type="entry name" value="ALPHA_BETA HYDROLASE FOLD-3 DOMAIN-CONTAINING PROTEIN-RELATED"/>
    <property type="match status" value="1"/>
</dbReference>
<dbReference type="SUPFAM" id="SSF53474">
    <property type="entry name" value="alpha/beta-Hydrolases"/>
    <property type="match status" value="1"/>
</dbReference>
<dbReference type="OrthoDB" id="9806180at2"/>
<dbReference type="InterPro" id="IPR002168">
    <property type="entry name" value="Lipase_GDXG_HIS_AS"/>
</dbReference>
<keyword evidence="2 4" id="KW-0378">Hydrolase</keyword>
<dbReference type="InterPro" id="IPR050300">
    <property type="entry name" value="GDXG_lipolytic_enzyme"/>
</dbReference>
<dbReference type="GO" id="GO:0016787">
    <property type="term" value="F:hydrolase activity"/>
    <property type="evidence" value="ECO:0007669"/>
    <property type="project" value="UniProtKB-KW"/>
</dbReference>
<dbReference type="Proteomes" id="UP000249842">
    <property type="component" value="Unassembled WGS sequence"/>
</dbReference>
<dbReference type="AlphaFoldDB" id="A0A328AYK4"/>
<feature type="domain" description="Alpha/beta hydrolase fold-3" evidence="3">
    <location>
        <begin position="91"/>
        <end position="298"/>
    </location>
</feature>
<comment type="similarity">
    <text evidence="1">Belongs to the 'GDXG' lipolytic enzyme family.</text>
</comment>
<proteinExistence type="inferred from homology"/>
<dbReference type="Pfam" id="PF07859">
    <property type="entry name" value="Abhydrolase_3"/>
    <property type="match status" value="1"/>
</dbReference>